<organism evidence="7 8">
    <name type="scientific">Candidatus Fokinia crypta</name>
    <dbReference type="NCBI Taxonomy" id="1920990"/>
    <lineage>
        <taxon>Bacteria</taxon>
        <taxon>Pseudomonadati</taxon>
        <taxon>Pseudomonadota</taxon>
        <taxon>Alphaproteobacteria</taxon>
        <taxon>Rickettsiales</taxon>
        <taxon>Candidatus Midichloriaceae</taxon>
        <taxon>Candidatus Fokinia</taxon>
    </lineage>
</organism>
<evidence type="ECO:0000256" key="4">
    <source>
        <dbReference type="ARBA" id="ARBA00023026"/>
    </source>
</evidence>
<dbReference type="InterPro" id="IPR018145">
    <property type="entry name" value="CagE_TrbE_VirB_cntrl_dom"/>
</dbReference>
<dbReference type="Pfam" id="PF03135">
    <property type="entry name" value="CagE_TrbE_VirB"/>
    <property type="match status" value="1"/>
</dbReference>
<sequence length="798" mass="90095">MFKFFPKKAPNWMIFKNEYQASGFIKYTNHLDQEAIITDDNSLIKVISLSGFPFETADDEALDSKKDIRNSLFKGMANENIVLYFYVIRSLSKGLEMSSYSSMPDGFAMLLEKKWQERYRHYDAFMNDMYIAVVVSVKTSSSVLDKITGNVEDNFKLRVAEAYEQLDDATKRIVNTLKDYSPRILSIKEKNGGYYSEPFSFFSRVIDGDQKTEILYVLDNLGKYVVNKRLSFKKRHIEIKQDNNTTKYAGVVSLKEYCPRTWAGIMDRYLKLPFEFIITQSFQFTNKQMTIGKMQIQQNRMIQAGDKGLSQIVEITEALDKATTGAISFGLHHLTITCFGESLKQLDDNVSIALVELSNIGAMGVREGVNMEPAFWGQLPGNIDFIVRKSIVSTYNIAGFCSMHNYPRGKLRNNHWGDAVTVLDTTSGTPYYFNFHLRDVGHTMIIGPTGAGKTVMLNFLAAQAQRFKTRLFFFDKDRGAEIFLRALNGKYTLIDPGKFCGFNPLKLPSNGENRAFLLDWLQQLVTSNGETVTAEDISKLQSAIEGAYKLAPEDRKLSNIAPFLGVSGPGTLAGRLEMWIGEGALSKVFDNNEDVVDFTSATVFGFEMAEVLKQKKALGPVLLYLFHRINISLDGAPTMIVLDEAWALIDNPVFAPKIKDWLKVLRKLNAFIVFATQSVEDATKSSISDTLVQQTATQIFLPNLKATDVYRTVFMLTEREYNLIKATDPGSRYFLIKQGNDAVVAKIDLNGMDDVVSVLSGRAETVLILDSIIAKYGADPEIWLPRFYKRLKEMQDNE</sequence>
<keyword evidence="4" id="KW-0843">Virulence</keyword>
<evidence type="ECO:0000256" key="1">
    <source>
        <dbReference type="ARBA" id="ARBA00006512"/>
    </source>
</evidence>
<dbReference type="NCBIfam" id="NF010473">
    <property type="entry name" value="PRK13898.1"/>
    <property type="match status" value="1"/>
</dbReference>
<keyword evidence="8" id="KW-1185">Reference proteome</keyword>
<name>A0ABZ0UNK2_9RICK</name>
<feature type="domain" description="AAA+ ATPase" evidence="6">
    <location>
        <begin position="439"/>
        <end position="697"/>
    </location>
</feature>
<dbReference type="PANTHER" id="PTHR30121:SF12">
    <property type="entry name" value="TYPE IV SECRETION SYSTEM PROTEIN CAGE"/>
    <property type="match status" value="1"/>
</dbReference>
<proteinExistence type="inferred from homology"/>
<dbReference type="Proteomes" id="UP001325140">
    <property type="component" value="Chromosome"/>
</dbReference>
<dbReference type="SUPFAM" id="SSF52540">
    <property type="entry name" value="P-loop containing nucleoside triphosphate hydrolases"/>
    <property type="match status" value="1"/>
</dbReference>
<evidence type="ECO:0000256" key="5">
    <source>
        <dbReference type="ARBA" id="ARBA00023635"/>
    </source>
</evidence>
<dbReference type="Pfam" id="PF19044">
    <property type="entry name" value="P-loop_TraG"/>
    <property type="match status" value="1"/>
</dbReference>
<gene>
    <name evidence="7" type="ORF">Fokcrypt_00218</name>
</gene>
<evidence type="ECO:0000313" key="7">
    <source>
        <dbReference type="EMBL" id="WPX97705.1"/>
    </source>
</evidence>
<dbReference type="RefSeq" id="WP_323722356.1">
    <property type="nucleotide sequence ID" value="NZ_CP110343.1"/>
</dbReference>
<dbReference type="Gene3D" id="3.40.50.300">
    <property type="entry name" value="P-loop containing nucleotide triphosphate hydrolases"/>
    <property type="match status" value="1"/>
</dbReference>
<dbReference type="PANTHER" id="PTHR30121">
    <property type="entry name" value="UNCHARACTERIZED PROTEIN YJGR-RELATED"/>
    <property type="match status" value="1"/>
</dbReference>
<keyword evidence="3" id="KW-0067">ATP-binding</keyword>
<dbReference type="EMBL" id="CP110343">
    <property type="protein sequence ID" value="WPX97705.1"/>
    <property type="molecule type" value="Genomic_DNA"/>
</dbReference>
<comment type="similarity">
    <text evidence="1">Belongs to the TrbE/VirB4 family.</text>
</comment>
<dbReference type="SMART" id="SM00382">
    <property type="entry name" value="AAA"/>
    <property type="match status" value="1"/>
</dbReference>
<dbReference type="InterPro" id="IPR027417">
    <property type="entry name" value="P-loop_NTPase"/>
</dbReference>
<reference evidence="7" key="1">
    <citation type="submission" date="2022-10" db="EMBL/GenBank/DDBJ databases">
        <title>Host association and intracellularity evolved multiple times independently in the Rickettsiales.</title>
        <authorList>
            <person name="Castelli M."/>
            <person name="Nardi T."/>
            <person name="Gammuto L."/>
            <person name="Bellinzona G."/>
            <person name="Sabaneyeva E."/>
            <person name="Potekhin A."/>
            <person name="Serra V."/>
            <person name="Petroni G."/>
            <person name="Sassera D."/>
        </authorList>
    </citation>
    <scope>NUCLEOTIDE SEQUENCE [LARGE SCALE GENOMIC DNA]</scope>
    <source>
        <strain evidence="7">US_Bl 11III1</strain>
    </source>
</reference>
<evidence type="ECO:0000313" key="8">
    <source>
        <dbReference type="Proteomes" id="UP001325140"/>
    </source>
</evidence>
<evidence type="ECO:0000256" key="2">
    <source>
        <dbReference type="ARBA" id="ARBA00022741"/>
    </source>
</evidence>
<dbReference type="InterPro" id="IPR043964">
    <property type="entry name" value="P-loop_TraG"/>
</dbReference>
<dbReference type="InterPro" id="IPR003593">
    <property type="entry name" value="AAA+_ATPase"/>
</dbReference>
<dbReference type="InterPro" id="IPR051162">
    <property type="entry name" value="T4SS_component"/>
</dbReference>
<protein>
    <recommendedName>
        <fullName evidence="5">Type IV secretion system protein virB4</fullName>
    </recommendedName>
</protein>
<keyword evidence="2" id="KW-0547">Nucleotide-binding</keyword>
<dbReference type="NCBIfam" id="TIGR00929">
    <property type="entry name" value="VirB4_CagE"/>
    <property type="match status" value="1"/>
</dbReference>
<evidence type="ECO:0000256" key="3">
    <source>
        <dbReference type="ARBA" id="ARBA00022840"/>
    </source>
</evidence>
<accession>A0ABZ0UNK2</accession>
<evidence type="ECO:0000259" key="6">
    <source>
        <dbReference type="SMART" id="SM00382"/>
    </source>
</evidence>
<dbReference type="InterPro" id="IPR004346">
    <property type="entry name" value="CagE_TrbE_VirB"/>
</dbReference>